<dbReference type="SMART" id="SM00854">
    <property type="entry name" value="PGA_cap"/>
    <property type="match status" value="1"/>
</dbReference>
<keyword evidence="5" id="KW-1185">Reference proteome</keyword>
<reference evidence="4 5" key="1">
    <citation type="submission" date="2013-01" db="EMBL/GenBank/DDBJ databases">
        <authorList>
            <person name="Fiebig A."/>
            <person name="Goeker M."/>
            <person name="Klenk H.-P.P."/>
        </authorList>
    </citation>
    <scope>NUCLEOTIDE SEQUENCE [LARGE SCALE GENOMIC DNA]</scope>
    <source>
        <strain evidence="4 5">DSM 24838</strain>
    </source>
</reference>
<dbReference type="PANTHER" id="PTHR33393:SF13">
    <property type="entry name" value="PGA BIOSYNTHESIS PROTEIN CAPA"/>
    <property type="match status" value="1"/>
</dbReference>
<dbReference type="Proteomes" id="UP000035100">
    <property type="component" value="Unassembled WGS sequence"/>
</dbReference>
<proteinExistence type="inferred from homology"/>
<comment type="similarity">
    <text evidence="1">Belongs to the CapA family.</text>
</comment>
<evidence type="ECO:0000256" key="1">
    <source>
        <dbReference type="ARBA" id="ARBA00005662"/>
    </source>
</evidence>
<dbReference type="InterPro" id="IPR029052">
    <property type="entry name" value="Metallo-depent_PP-like"/>
</dbReference>
<comment type="caution">
    <text evidence="4">The sequence shown here is derived from an EMBL/GenBank/DDBJ whole genome shotgun (WGS) entry which is preliminary data.</text>
</comment>
<organism evidence="4 5">
    <name type="scientific">Wenxinia marina DSM 24838</name>
    <dbReference type="NCBI Taxonomy" id="1123501"/>
    <lineage>
        <taxon>Bacteria</taxon>
        <taxon>Pseudomonadati</taxon>
        <taxon>Pseudomonadota</taxon>
        <taxon>Alphaproteobacteria</taxon>
        <taxon>Rhodobacterales</taxon>
        <taxon>Roseobacteraceae</taxon>
        <taxon>Wenxinia</taxon>
    </lineage>
</organism>
<dbReference type="InterPro" id="IPR052169">
    <property type="entry name" value="CW_Biosynth-Accessory"/>
</dbReference>
<protein>
    <submittedName>
        <fullName evidence="4">Putative enzyme of poly-gamma-glutamate biosynthesis (Capsule formation)</fullName>
    </submittedName>
</protein>
<dbReference type="EMBL" id="AONG01000012">
    <property type="protein sequence ID" value="KIQ68972.1"/>
    <property type="molecule type" value="Genomic_DNA"/>
</dbReference>
<evidence type="ECO:0000256" key="2">
    <source>
        <dbReference type="SAM" id="SignalP"/>
    </source>
</evidence>
<accession>A0A0D0Q9C6</accession>
<dbReference type="STRING" id="1123501.Wenmar_02705"/>
<feature type="domain" description="Capsule synthesis protein CapA" evidence="3">
    <location>
        <begin position="43"/>
        <end position="299"/>
    </location>
</feature>
<dbReference type="RefSeq" id="WP_018301602.1">
    <property type="nucleotide sequence ID" value="NZ_KB902277.1"/>
</dbReference>
<dbReference type="Gene3D" id="3.60.21.10">
    <property type="match status" value="1"/>
</dbReference>
<evidence type="ECO:0000259" key="3">
    <source>
        <dbReference type="SMART" id="SM00854"/>
    </source>
</evidence>
<evidence type="ECO:0000313" key="4">
    <source>
        <dbReference type="EMBL" id="KIQ68972.1"/>
    </source>
</evidence>
<dbReference type="SUPFAM" id="SSF56300">
    <property type="entry name" value="Metallo-dependent phosphatases"/>
    <property type="match status" value="1"/>
</dbReference>
<dbReference type="OrthoDB" id="9810718at2"/>
<dbReference type="PANTHER" id="PTHR33393">
    <property type="entry name" value="POLYGLUTAMINE SYNTHESIS ACCESSORY PROTEIN RV0574C-RELATED"/>
    <property type="match status" value="1"/>
</dbReference>
<name>A0A0D0Q9C6_9RHOB</name>
<gene>
    <name evidence="4" type="ORF">Wenmar_02705</name>
</gene>
<dbReference type="Pfam" id="PF09587">
    <property type="entry name" value="PGA_cap"/>
    <property type="match status" value="1"/>
</dbReference>
<evidence type="ECO:0000313" key="5">
    <source>
        <dbReference type="Proteomes" id="UP000035100"/>
    </source>
</evidence>
<dbReference type="AlphaFoldDB" id="A0A0D0Q9C6"/>
<dbReference type="InterPro" id="IPR019079">
    <property type="entry name" value="Capsule_synth_CapA"/>
</dbReference>
<sequence>MLRRAALLALALMGGPAAAQTCRAVYDAVPPALNPCADGRRVTAAFVGDVLLHSPLQRQGYAEGFGPMWAAAEPFLSEADLAVANLEGPVAAGIRRSGGQGVDPGAVFDNLVHTSYPMFNYHASVLPALSAAGVDVVTTANNHALDRFSAGADATIAAVAAAGLGLTGTIRAGAERTFATSVPGDLGEIVLLSCTFSTNGVPDAEDQVLGCYSDETLSLIRLQAARPEVAGVIVLPHWGVEYVHSPLAIDRALAARFVAAGAVAVIGTHPHVIQSWDVMRGPAGQVPVVYSTGNFVSGQPGLARETGALVRLELCMAGGGDDLASALRARMTVANAGWVALRMIRGARRELAMADESGVAAAAQPAHDLIERHVPGRALMPRLVCDGAAAPELAALPVLLQ</sequence>
<feature type="chain" id="PRO_5002235932" evidence="2">
    <location>
        <begin position="20"/>
        <end position="401"/>
    </location>
</feature>
<keyword evidence="2" id="KW-0732">Signal</keyword>
<feature type="signal peptide" evidence="2">
    <location>
        <begin position="1"/>
        <end position="19"/>
    </location>
</feature>
<dbReference type="eggNOG" id="COG2843">
    <property type="taxonomic scope" value="Bacteria"/>
</dbReference>